<dbReference type="Proteomes" id="UP000177515">
    <property type="component" value="Plasmid unnamed1"/>
</dbReference>
<evidence type="ECO:0000313" key="3">
    <source>
        <dbReference type="Proteomes" id="UP000177515"/>
    </source>
</evidence>
<dbReference type="InterPro" id="IPR009649">
    <property type="entry name" value="TraU"/>
</dbReference>
<geneLocation type="plasmid" evidence="2 3">
    <name>unnamed1</name>
</geneLocation>
<keyword evidence="1" id="KW-0732">Signal</keyword>
<evidence type="ECO:0008006" key="4">
    <source>
        <dbReference type="Google" id="ProtNLM"/>
    </source>
</evidence>
<evidence type="ECO:0000313" key="2">
    <source>
        <dbReference type="EMBL" id="AOZ11193.1"/>
    </source>
</evidence>
<keyword evidence="3" id="KW-1185">Reference proteome</keyword>
<feature type="signal peptide" evidence="1">
    <location>
        <begin position="1"/>
        <end position="17"/>
    </location>
</feature>
<proteinExistence type="predicted"/>
<dbReference type="EMBL" id="CP017756">
    <property type="protein sequence ID" value="AOZ11193.1"/>
    <property type="molecule type" value="Genomic_DNA"/>
</dbReference>
<accession>A0ABM6FGV8</accession>
<gene>
    <name evidence="2" type="ORF">BKK80_35155</name>
</gene>
<organism evidence="2 3">
    <name type="scientific">Cupriavidus malaysiensis</name>
    <dbReference type="NCBI Taxonomy" id="367825"/>
    <lineage>
        <taxon>Bacteria</taxon>
        <taxon>Pseudomonadati</taxon>
        <taxon>Pseudomonadota</taxon>
        <taxon>Betaproteobacteria</taxon>
        <taxon>Burkholderiales</taxon>
        <taxon>Burkholderiaceae</taxon>
        <taxon>Cupriavidus</taxon>
    </lineage>
</organism>
<evidence type="ECO:0000256" key="1">
    <source>
        <dbReference type="SAM" id="SignalP"/>
    </source>
</evidence>
<keyword evidence="2" id="KW-0614">Plasmid</keyword>
<name>A0ABM6FGV8_9BURK</name>
<dbReference type="Pfam" id="PF06834">
    <property type="entry name" value="TraU"/>
    <property type="match status" value="2"/>
</dbReference>
<reference evidence="2 3" key="1">
    <citation type="submission" date="2016-10" db="EMBL/GenBank/DDBJ databases">
        <title>Complete genome sequences of three Cupriavidus strains isolated from various Malaysian environments.</title>
        <authorList>
            <person name="Abdullah A.A.-A."/>
            <person name="Shafie N.A.H."/>
            <person name="Lau N.S."/>
        </authorList>
    </citation>
    <scope>NUCLEOTIDE SEQUENCE [LARGE SCALE GENOMIC DNA]</scope>
    <source>
        <strain evidence="2 3">USMAA1020</strain>
        <plasmid evidence="2 3">unnamed1</plasmid>
    </source>
</reference>
<protein>
    <recommendedName>
        <fullName evidence="4">Conjugal transfer protein TraU</fullName>
    </recommendedName>
</protein>
<sequence>MRRLLAAVLFVCAMAMTGGYTDLRAQGTSGLTQGLNKLSCPDAGILSRLFTGICWSSMFPLRIAGFSTFHPKDGIEEPYNATKRMVCTCRGGGGQLPTVGLTVGFWTPSKLIETTRYPYCSPTLGGISLNGSNPSGAGPLGRGALGGDGALSGFRHFNMYSFPLMTMLQMMNVPGCSADNTLSLDLAEMSMFYPQWDAPESGFFLNPETAFFANPVAMLALPVSCTLASSGISQEADDMMFWAMGCWGMSYPVNGYHGNSSSVTGSSLVMARALFMMARLPWTTIAYSRVGDDAIGGTCEPVYRPMLQKSAYKVSMMFPVSESTSGIGGAPTAGAPINLTAPPVISSPSAPSMPSNGSAREIDFSTISGGRCAHRIGETSLRWGEWRTRPGTGEDQVYMLWQWVDCCVGVF</sequence>
<feature type="chain" id="PRO_5045115198" description="Conjugal transfer protein TraU" evidence="1">
    <location>
        <begin position="18"/>
        <end position="411"/>
    </location>
</feature>